<name>A0AAU9R409_THLAR</name>
<dbReference type="InterPro" id="IPR001810">
    <property type="entry name" value="F-box_dom"/>
</dbReference>
<dbReference type="InterPro" id="IPR053781">
    <property type="entry name" value="F-box_AtFBL13-like"/>
</dbReference>
<dbReference type="InterPro" id="IPR032675">
    <property type="entry name" value="LRR_dom_sf"/>
</dbReference>
<dbReference type="Pfam" id="PF08387">
    <property type="entry name" value="FBD"/>
    <property type="match status" value="1"/>
</dbReference>
<evidence type="ECO:0000313" key="2">
    <source>
        <dbReference type="EMBL" id="CAH2033462.1"/>
    </source>
</evidence>
<dbReference type="InterPro" id="IPR050232">
    <property type="entry name" value="FBL13/AtMIF1-like"/>
</dbReference>
<dbReference type="Proteomes" id="UP000836841">
    <property type="component" value="Chromosome 1"/>
</dbReference>
<dbReference type="PROSITE" id="PS50181">
    <property type="entry name" value="FBOX"/>
    <property type="match status" value="1"/>
</dbReference>
<dbReference type="InterPro" id="IPR055411">
    <property type="entry name" value="LRR_FXL15/At3g58940/PEG3-like"/>
</dbReference>
<protein>
    <recommendedName>
        <fullName evidence="1">F-box domain-containing protein</fullName>
    </recommendedName>
</protein>
<gene>
    <name evidence="2" type="ORF">TAV2_LOCUS3355</name>
</gene>
<dbReference type="AlphaFoldDB" id="A0AAU9R409"/>
<dbReference type="Pfam" id="PF24758">
    <property type="entry name" value="LRR_At5g56370"/>
    <property type="match status" value="1"/>
</dbReference>
<dbReference type="SUPFAM" id="SSF52047">
    <property type="entry name" value="RNI-like"/>
    <property type="match status" value="1"/>
</dbReference>
<dbReference type="PANTHER" id="PTHR31900">
    <property type="entry name" value="F-BOX/RNI SUPERFAMILY PROTEIN-RELATED"/>
    <property type="match status" value="1"/>
</dbReference>
<dbReference type="InterPro" id="IPR036047">
    <property type="entry name" value="F-box-like_dom_sf"/>
</dbReference>
<dbReference type="PANTHER" id="PTHR31900:SF28">
    <property type="entry name" value="FBD DOMAIN-CONTAINING PROTEIN"/>
    <property type="match status" value="1"/>
</dbReference>
<dbReference type="InterPro" id="IPR006566">
    <property type="entry name" value="FBD"/>
</dbReference>
<sequence>MDRISGLPEELLVKILWFVPTKVAVSTSVLSKRWESIWKWVPKLELVDIWPELAVRDFMNKNLPLLRAPAIESFRFHTFSSLCTPEDIHKWLGDVVSSSIRELDLKYYAGEPAVLFPSSLYTSQTLETLKLDGCRILVDVPRTVSLPSLKTLLLGGVTYANEDTLRLLISYCPVLEDLTIELSASGDDNLKAIVVISPSLQRLTDGGSYSTSEYVIVTPSLKYFKVENYAVGFSYLVAHMPKVEDADIVVNEHLEEPFELITSVKRLSLCVLYNCGEEVNLICITMVLSSIIFNNLQHLKLCIRFDYWSKLLFRLLQDSPNLRVLSLHVDVERRFKEYETISWNENESSVPSCLLESLETFEFAEYRGSQEERDFVSFIVKNARRLKSSSITPCTREVTCSSSEGSND</sequence>
<proteinExistence type="predicted"/>
<dbReference type="Pfam" id="PF00646">
    <property type="entry name" value="F-box"/>
    <property type="match status" value="1"/>
</dbReference>
<dbReference type="SUPFAM" id="SSF81383">
    <property type="entry name" value="F-box domain"/>
    <property type="match status" value="1"/>
</dbReference>
<dbReference type="CDD" id="cd22160">
    <property type="entry name" value="F-box_AtFBL13-like"/>
    <property type="match status" value="1"/>
</dbReference>
<feature type="domain" description="F-box" evidence="1">
    <location>
        <begin position="1"/>
        <end position="53"/>
    </location>
</feature>
<organism evidence="2 3">
    <name type="scientific">Thlaspi arvense</name>
    <name type="common">Field penny-cress</name>
    <dbReference type="NCBI Taxonomy" id="13288"/>
    <lineage>
        <taxon>Eukaryota</taxon>
        <taxon>Viridiplantae</taxon>
        <taxon>Streptophyta</taxon>
        <taxon>Embryophyta</taxon>
        <taxon>Tracheophyta</taxon>
        <taxon>Spermatophyta</taxon>
        <taxon>Magnoliopsida</taxon>
        <taxon>eudicotyledons</taxon>
        <taxon>Gunneridae</taxon>
        <taxon>Pentapetalae</taxon>
        <taxon>rosids</taxon>
        <taxon>malvids</taxon>
        <taxon>Brassicales</taxon>
        <taxon>Brassicaceae</taxon>
        <taxon>Thlaspideae</taxon>
        <taxon>Thlaspi</taxon>
    </lineage>
</organism>
<evidence type="ECO:0000313" key="3">
    <source>
        <dbReference type="Proteomes" id="UP000836841"/>
    </source>
</evidence>
<accession>A0AAU9R409</accession>
<reference evidence="2 3" key="1">
    <citation type="submission" date="2022-03" db="EMBL/GenBank/DDBJ databases">
        <authorList>
            <person name="Nunn A."/>
            <person name="Chopra R."/>
            <person name="Nunn A."/>
            <person name="Contreras Garrido A."/>
        </authorList>
    </citation>
    <scope>NUCLEOTIDE SEQUENCE [LARGE SCALE GENOMIC DNA]</scope>
</reference>
<keyword evidence="3" id="KW-1185">Reference proteome</keyword>
<evidence type="ECO:0000259" key="1">
    <source>
        <dbReference type="PROSITE" id="PS50181"/>
    </source>
</evidence>
<dbReference type="Gene3D" id="3.80.10.10">
    <property type="entry name" value="Ribonuclease Inhibitor"/>
    <property type="match status" value="1"/>
</dbReference>
<dbReference type="EMBL" id="OU466857">
    <property type="protein sequence ID" value="CAH2033462.1"/>
    <property type="molecule type" value="Genomic_DNA"/>
</dbReference>